<dbReference type="RefSeq" id="WP_058929255.1">
    <property type="nucleotide sequence ID" value="NZ_CP013747.1"/>
</dbReference>
<dbReference type="PROSITE" id="PS51354">
    <property type="entry name" value="GLUTAREDOXIN_2"/>
    <property type="match status" value="1"/>
</dbReference>
<feature type="domain" description="Glutaredoxin" evidence="1">
    <location>
        <begin position="3"/>
        <end position="60"/>
    </location>
</feature>
<accession>A0A0U3Q6V5</accession>
<gene>
    <name evidence="2" type="ORF">AU252_01760</name>
</gene>
<name>A0A0U3Q6V5_9MICC</name>
<dbReference type="InterPro" id="IPR051548">
    <property type="entry name" value="Grx-like_ET"/>
</dbReference>
<dbReference type="Pfam" id="PF00462">
    <property type="entry name" value="Glutaredoxin"/>
    <property type="match status" value="1"/>
</dbReference>
<dbReference type="AlphaFoldDB" id="A0A0U3Q6V5"/>
<dbReference type="SUPFAM" id="SSF52833">
    <property type="entry name" value="Thioredoxin-like"/>
    <property type="match status" value="1"/>
</dbReference>
<dbReference type="InterPro" id="IPR002109">
    <property type="entry name" value="Glutaredoxin"/>
</dbReference>
<dbReference type="GO" id="GO:0045454">
    <property type="term" value="P:cell redox homeostasis"/>
    <property type="evidence" value="ECO:0007669"/>
    <property type="project" value="TreeGrafter"/>
</dbReference>
<dbReference type="Gene3D" id="3.40.30.10">
    <property type="entry name" value="Glutaredoxin"/>
    <property type="match status" value="1"/>
</dbReference>
<evidence type="ECO:0000313" key="2">
    <source>
        <dbReference type="EMBL" id="ALV40045.1"/>
    </source>
</evidence>
<evidence type="ECO:0000259" key="1">
    <source>
        <dbReference type="Pfam" id="PF00462"/>
    </source>
</evidence>
<dbReference type="GO" id="GO:0009055">
    <property type="term" value="F:electron transfer activity"/>
    <property type="evidence" value="ECO:0007669"/>
    <property type="project" value="TreeGrafter"/>
</dbReference>
<dbReference type="Proteomes" id="UP000065151">
    <property type="component" value="Chromosome"/>
</dbReference>
<dbReference type="STRING" id="121292.AU252_01760"/>
<protein>
    <recommendedName>
        <fullName evidence="1">Glutaredoxin domain-containing protein</fullName>
    </recommendedName>
</protein>
<evidence type="ECO:0000313" key="3">
    <source>
        <dbReference type="Proteomes" id="UP000065151"/>
    </source>
</evidence>
<dbReference type="PANTHER" id="PTHR34386:SF1">
    <property type="entry name" value="GLUTAREDOXIN-LIKE PROTEIN NRDH"/>
    <property type="match status" value="1"/>
</dbReference>
<dbReference type="CDD" id="cd02976">
    <property type="entry name" value="NrdH"/>
    <property type="match status" value="1"/>
</dbReference>
<dbReference type="PANTHER" id="PTHR34386">
    <property type="entry name" value="GLUTAREDOXIN"/>
    <property type="match status" value="1"/>
</dbReference>
<reference evidence="2 3" key="1">
    <citation type="submission" date="2015-12" db="EMBL/GenBank/DDBJ databases">
        <authorList>
            <person name="Shamseldin A."/>
            <person name="Moawad H."/>
            <person name="Abd El-Rahim W.M."/>
            <person name="Sadowsky M.J."/>
        </authorList>
    </citation>
    <scope>NUCLEOTIDE SEQUENCE [LARGE SCALE GENOMIC DNA]</scope>
    <source>
        <strain evidence="2 3">Ar51</strain>
    </source>
</reference>
<proteinExistence type="predicted"/>
<dbReference type="InterPro" id="IPR036249">
    <property type="entry name" value="Thioredoxin-like_sf"/>
</dbReference>
<sequence>MNIILYTKPGCQQCRLTSLSLDKAGLSYRSVDLTTNDAALEYVQDLGYAQAPIVVVDDHHHWSGFNPTEIERLTRALQHADGTQQAPGNL</sequence>
<dbReference type="EMBL" id="CP013747">
    <property type="protein sequence ID" value="ALV40045.1"/>
    <property type="molecule type" value="Genomic_DNA"/>
</dbReference>
<organism evidence="2">
    <name type="scientific">Pseudarthrobacter sulfonivorans</name>
    <dbReference type="NCBI Taxonomy" id="121292"/>
    <lineage>
        <taxon>Bacteria</taxon>
        <taxon>Bacillati</taxon>
        <taxon>Actinomycetota</taxon>
        <taxon>Actinomycetes</taxon>
        <taxon>Micrococcales</taxon>
        <taxon>Micrococcaceae</taxon>
        <taxon>Pseudarthrobacter</taxon>
    </lineage>
</organism>
<dbReference type="KEGG" id="psul:AU252_01760"/>